<accession>R0LF49</accession>
<keyword evidence="2" id="KW-1185">Reference proteome</keyword>
<gene>
    <name evidence="1" type="ORF">Anapl_06275</name>
</gene>
<sequence>MAAYRFPGALNSRVQERSLMHVQKFSTSVEISSWSSFCVFPSLTEEKSAFGLEPTPEEACLQLSRGQFGPRAAQGRTCRGYPGSAASLPSAELTELQVGCFAHLSACRTSPPLCFVGVGGWEKRIGLWLLWWTAFVVVKAEALTNTPSDVVLGLSSIFLVSPCPPDEQHLNFSIDLLRREGLNPTLVSYVDGERSQNEVEGTDAVTAAEYKDYLYSSLVKGCVLSRKVHGEKNKDVISEWLPSFCVACRVLDEGRYLVDVAGTNSQAFGVCAAARVCCGGIRCVGRSLSAANGAAKRWDRSQLGILCKREPSKTKPKRVRTAGTDWQPVRSSVPHCIWRRLPQTGAHTLNIFMNIKCCRTVTSLEKGEQRSGDAQRWGRTRELLSAPWGLGVWWQQGNRTAQPQLCEHRCSKDVSSEGLLLPELRSDGSASVIWPFSPVCLPCFPLPLCPSVILENLDRSLFQDMQSSEVDFSFLRTGAEGQEVLGSKRGPGSKGLERGYVAFVCAVPEQCADGSTENRCSESSLSDLSAEFLAFLSYTTKLLTVLAALTGSSGGLYWWSCLLSPLMAKISRNLSPYIYKGKSEAPRAWWQLGQYLLVCTVPKHVLLSGSALLVDVRY</sequence>
<protein>
    <submittedName>
        <fullName evidence="1">Uncharacterized protein</fullName>
    </submittedName>
</protein>
<dbReference type="Proteomes" id="UP000296049">
    <property type="component" value="Unassembled WGS sequence"/>
</dbReference>
<organism evidence="1 2">
    <name type="scientific">Anas platyrhynchos</name>
    <name type="common">Mallard</name>
    <name type="synonym">Anas boschas</name>
    <dbReference type="NCBI Taxonomy" id="8839"/>
    <lineage>
        <taxon>Eukaryota</taxon>
        <taxon>Metazoa</taxon>
        <taxon>Chordata</taxon>
        <taxon>Craniata</taxon>
        <taxon>Vertebrata</taxon>
        <taxon>Euteleostomi</taxon>
        <taxon>Archelosauria</taxon>
        <taxon>Archosauria</taxon>
        <taxon>Dinosauria</taxon>
        <taxon>Saurischia</taxon>
        <taxon>Theropoda</taxon>
        <taxon>Coelurosauria</taxon>
        <taxon>Aves</taxon>
        <taxon>Neognathae</taxon>
        <taxon>Galloanserae</taxon>
        <taxon>Anseriformes</taxon>
        <taxon>Anatidae</taxon>
        <taxon>Anatinae</taxon>
        <taxon>Anas</taxon>
    </lineage>
</organism>
<name>R0LF49_ANAPL</name>
<evidence type="ECO:0000313" key="2">
    <source>
        <dbReference type="Proteomes" id="UP000296049"/>
    </source>
</evidence>
<dbReference type="AlphaFoldDB" id="R0LF49"/>
<proteinExistence type="predicted"/>
<evidence type="ECO:0000313" key="1">
    <source>
        <dbReference type="EMBL" id="EOB04274.1"/>
    </source>
</evidence>
<reference evidence="2" key="1">
    <citation type="journal article" date="2013" name="Nat. Genet.">
        <title>The duck genome and transcriptome provide insight into an avian influenza virus reservoir species.</title>
        <authorList>
            <person name="Huang Y."/>
            <person name="Li Y."/>
            <person name="Burt D.W."/>
            <person name="Chen H."/>
            <person name="Zhang Y."/>
            <person name="Qian W."/>
            <person name="Kim H."/>
            <person name="Gan S."/>
            <person name="Zhao Y."/>
            <person name="Li J."/>
            <person name="Yi K."/>
            <person name="Feng H."/>
            <person name="Zhu P."/>
            <person name="Li B."/>
            <person name="Liu Q."/>
            <person name="Fairley S."/>
            <person name="Magor K.E."/>
            <person name="Du Z."/>
            <person name="Hu X."/>
            <person name="Goodman L."/>
            <person name="Tafer H."/>
            <person name="Vignal A."/>
            <person name="Lee T."/>
            <person name="Kim K.W."/>
            <person name="Sheng Z."/>
            <person name="An Y."/>
            <person name="Searle S."/>
            <person name="Herrero J."/>
            <person name="Groenen M.A."/>
            <person name="Crooijmans R.P."/>
            <person name="Faraut T."/>
            <person name="Cai Q."/>
            <person name="Webster R.G."/>
            <person name="Aldridge J.R."/>
            <person name="Warren W.C."/>
            <person name="Bartschat S."/>
            <person name="Kehr S."/>
            <person name="Marz M."/>
            <person name="Stadler P.F."/>
            <person name="Smith J."/>
            <person name="Kraus R.H."/>
            <person name="Zhao Y."/>
            <person name="Ren L."/>
            <person name="Fei J."/>
            <person name="Morisson M."/>
            <person name="Kaiser P."/>
            <person name="Griffin D.K."/>
            <person name="Rao M."/>
            <person name="Pitel F."/>
            <person name="Wang J."/>
            <person name="Li N."/>
        </authorList>
    </citation>
    <scope>NUCLEOTIDE SEQUENCE [LARGE SCALE GENOMIC DNA]</scope>
</reference>
<dbReference type="EMBL" id="KB742802">
    <property type="protein sequence ID" value="EOB04274.1"/>
    <property type="molecule type" value="Genomic_DNA"/>
</dbReference>